<organism evidence="2 3">
    <name type="scientific">Portunus trituberculatus</name>
    <name type="common">Swimming crab</name>
    <name type="synonym">Neptunus trituberculatus</name>
    <dbReference type="NCBI Taxonomy" id="210409"/>
    <lineage>
        <taxon>Eukaryota</taxon>
        <taxon>Metazoa</taxon>
        <taxon>Ecdysozoa</taxon>
        <taxon>Arthropoda</taxon>
        <taxon>Crustacea</taxon>
        <taxon>Multicrustacea</taxon>
        <taxon>Malacostraca</taxon>
        <taxon>Eumalacostraca</taxon>
        <taxon>Eucarida</taxon>
        <taxon>Decapoda</taxon>
        <taxon>Pleocyemata</taxon>
        <taxon>Brachyura</taxon>
        <taxon>Eubrachyura</taxon>
        <taxon>Portunoidea</taxon>
        <taxon>Portunidae</taxon>
        <taxon>Portuninae</taxon>
        <taxon>Portunus</taxon>
    </lineage>
</organism>
<protein>
    <submittedName>
        <fullName evidence="2">Uncharacterized protein</fullName>
    </submittedName>
</protein>
<gene>
    <name evidence="2" type="ORF">E2C01_046271</name>
</gene>
<proteinExistence type="predicted"/>
<dbReference type="EMBL" id="VSRR010010854">
    <property type="protein sequence ID" value="MPC52403.1"/>
    <property type="molecule type" value="Genomic_DNA"/>
</dbReference>
<feature type="region of interest" description="Disordered" evidence="1">
    <location>
        <begin position="1"/>
        <end position="37"/>
    </location>
</feature>
<evidence type="ECO:0000313" key="2">
    <source>
        <dbReference type="EMBL" id="MPC52403.1"/>
    </source>
</evidence>
<keyword evidence="3" id="KW-1185">Reference proteome</keyword>
<dbReference type="Proteomes" id="UP000324222">
    <property type="component" value="Unassembled WGS sequence"/>
</dbReference>
<accession>A0A5B7G590</accession>
<dbReference type="AlphaFoldDB" id="A0A5B7G590"/>
<feature type="compositionally biased region" description="Polar residues" evidence="1">
    <location>
        <begin position="26"/>
        <end position="37"/>
    </location>
</feature>
<evidence type="ECO:0000313" key="3">
    <source>
        <dbReference type="Proteomes" id="UP000324222"/>
    </source>
</evidence>
<comment type="caution">
    <text evidence="2">The sequence shown here is derived from an EMBL/GenBank/DDBJ whole genome shotgun (WGS) entry which is preliminary data.</text>
</comment>
<evidence type="ECO:0000256" key="1">
    <source>
        <dbReference type="SAM" id="MobiDB-lite"/>
    </source>
</evidence>
<reference evidence="2 3" key="1">
    <citation type="submission" date="2019-05" db="EMBL/GenBank/DDBJ databases">
        <title>Another draft genome of Portunus trituberculatus and its Hox gene families provides insights of decapod evolution.</title>
        <authorList>
            <person name="Jeong J.-H."/>
            <person name="Song I."/>
            <person name="Kim S."/>
            <person name="Choi T."/>
            <person name="Kim D."/>
            <person name="Ryu S."/>
            <person name="Kim W."/>
        </authorList>
    </citation>
    <scope>NUCLEOTIDE SEQUENCE [LARGE SCALE GENOMIC DNA]</scope>
    <source>
        <tissue evidence="2">Muscle</tissue>
    </source>
</reference>
<name>A0A5B7G590_PORTR</name>
<feature type="compositionally biased region" description="Basic and acidic residues" evidence="1">
    <location>
        <begin position="13"/>
        <end position="23"/>
    </location>
</feature>
<sequence>MPPPARSVGTHCWEQRGKQREVRPLPTTSASPQGSSIVPCDSTTDFAQLRTSHGALPHLWSYLCLWLCYYCNSEDSRS</sequence>